<feature type="domain" description="UBC core" evidence="3">
    <location>
        <begin position="734"/>
        <end position="893"/>
    </location>
</feature>
<keyword evidence="4" id="KW-1185">Reference proteome</keyword>
<accession>A0A915K5A0</accession>
<dbReference type="SUPFAM" id="SSF54495">
    <property type="entry name" value="UBC-like"/>
    <property type="match status" value="1"/>
</dbReference>
<dbReference type="WBParaSite" id="nRc.2.0.1.t33513-RA">
    <property type="protein sequence ID" value="nRc.2.0.1.t33513-RA"/>
    <property type="gene ID" value="nRc.2.0.1.g33513"/>
</dbReference>
<dbReference type="SMART" id="SM00212">
    <property type="entry name" value="UBCc"/>
    <property type="match status" value="1"/>
</dbReference>
<dbReference type="PANTHER" id="PTHR46116">
    <property type="entry name" value="(E3-INDEPENDENT) E2 UBIQUITIN-CONJUGATING ENZYME"/>
    <property type="match status" value="1"/>
</dbReference>
<keyword evidence="1" id="KW-0808">Transferase</keyword>
<evidence type="ECO:0000259" key="3">
    <source>
        <dbReference type="PROSITE" id="PS50127"/>
    </source>
</evidence>
<dbReference type="InterPro" id="IPR000608">
    <property type="entry name" value="UBC"/>
</dbReference>
<evidence type="ECO:0000313" key="5">
    <source>
        <dbReference type="WBParaSite" id="nRc.2.0.1.t33513-RA"/>
    </source>
</evidence>
<dbReference type="AlphaFoldDB" id="A0A915K5A0"/>
<dbReference type="GO" id="GO:0061631">
    <property type="term" value="F:ubiquitin conjugating enzyme activity"/>
    <property type="evidence" value="ECO:0007669"/>
    <property type="project" value="TreeGrafter"/>
</dbReference>
<dbReference type="InterPro" id="IPR016135">
    <property type="entry name" value="UBQ-conjugating_enzyme/RWD"/>
</dbReference>
<evidence type="ECO:0000256" key="1">
    <source>
        <dbReference type="ARBA" id="ARBA00022679"/>
    </source>
</evidence>
<proteinExistence type="predicted"/>
<dbReference type="PROSITE" id="PS50127">
    <property type="entry name" value="UBC_2"/>
    <property type="match status" value="1"/>
</dbReference>
<organism evidence="4 5">
    <name type="scientific">Romanomermis culicivorax</name>
    <name type="common">Nematode worm</name>
    <dbReference type="NCBI Taxonomy" id="13658"/>
    <lineage>
        <taxon>Eukaryota</taxon>
        <taxon>Metazoa</taxon>
        <taxon>Ecdysozoa</taxon>
        <taxon>Nematoda</taxon>
        <taxon>Enoplea</taxon>
        <taxon>Dorylaimia</taxon>
        <taxon>Mermithida</taxon>
        <taxon>Mermithoidea</taxon>
        <taxon>Mermithidae</taxon>
        <taxon>Romanomermis</taxon>
    </lineage>
</organism>
<dbReference type="Pfam" id="PF00179">
    <property type="entry name" value="UQ_con"/>
    <property type="match status" value="1"/>
</dbReference>
<dbReference type="Proteomes" id="UP000887565">
    <property type="component" value="Unplaced"/>
</dbReference>
<sequence>MHYGQLIKESACEKLKLPENVDLPRFVAEKDFSDDHISLNKRNHFGIVRRANNNEKMVLADIYLFDIDSYRIGECDRPILISNNHPLSFYEISSYAEYNYFPGVLVCKTEICEKGNSKSDRKQLNVGWARRKEVDGSVTVIWAEECLGATDMQERENCSLHLTDFFGGTKILRYRQETLQPWQIMQIKVQTSPPPKNYTTVDKEILSNDVDAEEDSYGKDEYIDDMSEEYQPKGYYSPSEYDMEEFDTSSQDINLLSPSERKKCVVLVVAVLHHMIPRLLKLLTLIRQYSSDHSYRKQLCRFLINYQDILSCLSNVDLADEECNMQKCFKRVVYDEEKSVIDDYEAKLVDNPHYKNGFDIWKRCLRRDRLIFQISDRLYDFNGAVQMLESDMQALSNRNAAKSDNDTASDEYRSKRSFISENTSVVRKASERKISVVMNLDEEKAEEFCKTLQEMSEEAIDDKLQEFQRNDPKVIEEIENLLSTVKTGFSLLTALLTLATINEPATESVRDFLSSSDYGDKNADLCGWSTIDMNDLPNSATCQLFLLLILANDEKATNLPCFCLFHQKEEDLNRASDWWGRTENDANSSPKCLIDKTMQVLEIHFQTNDSLSLFNGNYDLLRFCNDVGDSICFSILSINCRLMIVLKAFFGEDLQDMFAKIPKRVVENLDLDGIKFRDTSPSRVEKILIDRQNFVEESSSSDTRNVERLEFLPQVPEVHRFSKKKLSDTNIPKSFVVAVNRDVRLLRNSLPEGIYVKAYYDRMDLFSCMIIGPLGTPYADCPFFFDVRLKDTYPNRPPHVFFKSMSASLNPNLYEDGMVCLSLLGTWEGNETELWTPSSTLLQVFISIQSLILVPEPYYNEPGFEKDKATKSGMSKSRDYNEMIILRSLESFRKVLQSPPDPFKVELANHIRKNIDRITKTLENYYRDSLSSIESDSSSLPFPLFPVTRGFVTFVQNLANALVSEMKNFLVANPV</sequence>
<evidence type="ECO:0000256" key="2">
    <source>
        <dbReference type="ARBA" id="ARBA00022786"/>
    </source>
</evidence>
<name>A0A915K5A0_ROMCU</name>
<dbReference type="Gene3D" id="3.10.110.10">
    <property type="entry name" value="Ubiquitin Conjugating Enzyme"/>
    <property type="match status" value="1"/>
</dbReference>
<dbReference type="CDD" id="cd23837">
    <property type="entry name" value="UBCc_UBE2O"/>
    <property type="match status" value="1"/>
</dbReference>
<keyword evidence="2" id="KW-0833">Ubl conjugation pathway</keyword>
<dbReference type="PANTHER" id="PTHR46116:SF15">
    <property type="entry name" value="(E3-INDEPENDENT) E2 UBIQUITIN-CONJUGATING ENZYME"/>
    <property type="match status" value="1"/>
</dbReference>
<protein>
    <submittedName>
        <fullName evidence="5">UBC core domain-containing protein</fullName>
    </submittedName>
</protein>
<evidence type="ECO:0000313" key="4">
    <source>
        <dbReference type="Proteomes" id="UP000887565"/>
    </source>
</evidence>
<reference evidence="5" key="1">
    <citation type="submission" date="2022-11" db="UniProtKB">
        <authorList>
            <consortium name="WormBaseParasite"/>
        </authorList>
    </citation>
    <scope>IDENTIFICATION</scope>
</reference>